<comment type="caution">
    <text evidence="2">The sequence shown here is derived from an EMBL/GenBank/DDBJ whole genome shotgun (WGS) entry which is preliminary data.</text>
</comment>
<name>A0A7W3LQ07_ACTNM</name>
<proteinExistence type="predicted"/>
<reference evidence="2 3" key="1">
    <citation type="submission" date="2020-08" db="EMBL/GenBank/DDBJ databases">
        <title>Genomic Encyclopedia of Type Strains, Phase IV (KMG-IV): sequencing the most valuable type-strain genomes for metagenomic binning, comparative biology and taxonomic classification.</title>
        <authorList>
            <person name="Goeker M."/>
        </authorList>
    </citation>
    <scope>NUCLEOTIDE SEQUENCE [LARGE SCALE GENOMIC DNA]</scope>
    <source>
        <strain evidence="2 3">DSM 44197</strain>
    </source>
</reference>
<accession>A0A7W3LQ07</accession>
<evidence type="ECO:0000313" key="3">
    <source>
        <dbReference type="Proteomes" id="UP000572680"/>
    </source>
</evidence>
<dbReference type="EMBL" id="JACJIA010000004">
    <property type="protein sequence ID" value="MBA8952190.1"/>
    <property type="molecule type" value="Genomic_DNA"/>
</dbReference>
<feature type="transmembrane region" description="Helical" evidence="1">
    <location>
        <begin position="43"/>
        <end position="63"/>
    </location>
</feature>
<sequence>MSRWTAAATALYVLWGVLHLGLGVTMMADGLSAESPRGEAQAEALMFFLCATLLGAQAIAVALTMNRLNSRRGHWLNLLTLGTVDAAFLMVMVLPGHVDVIGGLSGPAIWLLAATASTLALRRAPATA</sequence>
<feature type="transmembrane region" description="Helical" evidence="1">
    <location>
        <begin position="100"/>
        <end position="121"/>
    </location>
</feature>
<keyword evidence="1" id="KW-0472">Membrane</keyword>
<evidence type="ECO:0000256" key="1">
    <source>
        <dbReference type="SAM" id="Phobius"/>
    </source>
</evidence>
<dbReference type="RefSeq" id="WP_220509474.1">
    <property type="nucleotide sequence ID" value="NZ_BAAALP010000018.1"/>
</dbReference>
<protein>
    <submittedName>
        <fullName evidence="2">Uncharacterized membrane protein HdeD (DUF308 family)</fullName>
    </submittedName>
</protein>
<evidence type="ECO:0000313" key="2">
    <source>
        <dbReference type="EMBL" id="MBA8952190.1"/>
    </source>
</evidence>
<keyword evidence="1" id="KW-1133">Transmembrane helix</keyword>
<gene>
    <name evidence="2" type="ORF">HNR61_003830</name>
</gene>
<keyword evidence="1" id="KW-0812">Transmembrane</keyword>
<organism evidence="2 3">
    <name type="scientific">Actinomadura namibiensis</name>
    <dbReference type="NCBI Taxonomy" id="182080"/>
    <lineage>
        <taxon>Bacteria</taxon>
        <taxon>Bacillati</taxon>
        <taxon>Actinomycetota</taxon>
        <taxon>Actinomycetes</taxon>
        <taxon>Streptosporangiales</taxon>
        <taxon>Thermomonosporaceae</taxon>
        <taxon>Actinomadura</taxon>
    </lineage>
</organism>
<keyword evidence="3" id="KW-1185">Reference proteome</keyword>
<dbReference type="Proteomes" id="UP000572680">
    <property type="component" value="Unassembled WGS sequence"/>
</dbReference>
<dbReference type="AlphaFoldDB" id="A0A7W3LQ07"/>
<feature type="transmembrane region" description="Helical" evidence="1">
    <location>
        <begin position="75"/>
        <end position="94"/>
    </location>
</feature>